<evidence type="ECO:0000256" key="1">
    <source>
        <dbReference type="ARBA" id="ARBA00004496"/>
    </source>
</evidence>
<evidence type="ECO:0000256" key="4">
    <source>
        <dbReference type="ARBA" id="ARBA00013673"/>
    </source>
</evidence>
<dbReference type="STRING" id="1427984.X271_00263"/>
<evidence type="ECO:0000256" key="5">
    <source>
        <dbReference type="ARBA" id="ARBA00022490"/>
    </source>
</evidence>
<dbReference type="EMBL" id="CP006932">
    <property type="protein sequence ID" value="AHK22369.1"/>
    <property type="molecule type" value="Genomic_DNA"/>
</dbReference>
<dbReference type="CDD" id="cd18084">
    <property type="entry name" value="RsmE-like"/>
    <property type="match status" value="1"/>
</dbReference>
<comment type="subcellular location">
    <subcellularLocation>
        <location evidence="1 12">Cytoplasm</location>
    </subcellularLocation>
</comment>
<dbReference type="PANTHER" id="PTHR30027:SF3">
    <property type="entry name" value="16S RRNA (URACIL(1498)-N(3))-METHYLTRANSFERASE"/>
    <property type="match status" value="1"/>
</dbReference>
<evidence type="ECO:0000256" key="9">
    <source>
        <dbReference type="ARBA" id="ARBA00022691"/>
    </source>
</evidence>
<dbReference type="SUPFAM" id="SSF75217">
    <property type="entry name" value="alpha/beta knot"/>
    <property type="match status" value="1"/>
</dbReference>
<evidence type="ECO:0000256" key="12">
    <source>
        <dbReference type="PIRNR" id="PIRNR015601"/>
    </source>
</evidence>
<keyword evidence="5 12" id="KW-0963">Cytoplasm</keyword>
<dbReference type="eggNOG" id="COG1385">
    <property type="taxonomic scope" value="Bacteria"/>
</dbReference>
<sequence>MHRFFIDEKFNNNQINPSKKILHQLTKVLRIQKDEDFVVIQNNKEYLCNLINEKIILKKELQEKIINKKIELILVQSFPKNKKLSIILQKATEIGVDKIYLWKTIYSNNLFSDIVKKNERFKKILKEASEQSNRIKIPELFYLKSIEEIKFVKSDLLLFFYEKANPITNNIKNYLYDLKKFKRIFIFIGPEGGFSKEEINLFELKKAKLVSLGENILRTETAAIVALALVKYFL</sequence>
<evidence type="ECO:0000256" key="2">
    <source>
        <dbReference type="ARBA" id="ARBA00005528"/>
    </source>
</evidence>
<reference evidence="14 15" key="1">
    <citation type="journal article" date="2014" name="Genome Biol. Evol.">
        <title>Phylogenomics of "Candidatus Hepatoplasma crinochetorum," a Lineage of Mollicutes Associated with Noninsect Arthropods.</title>
        <authorList>
            <person name="Leclercq S."/>
            <person name="Dittmer J."/>
            <person name="Bouchon D."/>
            <person name="Cordaux R."/>
        </authorList>
    </citation>
    <scope>NUCLEOTIDE SEQUENCE [LARGE SCALE GENOMIC DNA]</scope>
    <source>
        <strain evidence="14 15">Av</strain>
    </source>
</reference>
<dbReference type="GO" id="GO:0005737">
    <property type="term" value="C:cytoplasm"/>
    <property type="evidence" value="ECO:0007669"/>
    <property type="project" value="UniProtKB-SubCell"/>
</dbReference>
<keyword evidence="15" id="KW-1185">Reference proteome</keyword>
<evidence type="ECO:0000256" key="10">
    <source>
        <dbReference type="ARBA" id="ARBA00025699"/>
    </source>
</evidence>
<keyword evidence="8 12" id="KW-0808">Transferase</keyword>
<feature type="domain" description="Ribosomal RNA small subunit methyltransferase E methyltransferase" evidence="13">
    <location>
        <begin position="68"/>
        <end position="230"/>
    </location>
</feature>
<accession>W8GF05</accession>
<comment type="similarity">
    <text evidence="2 12">Belongs to the RNA methyltransferase RsmE family.</text>
</comment>
<evidence type="ECO:0000313" key="15">
    <source>
        <dbReference type="Proteomes" id="UP000019450"/>
    </source>
</evidence>
<dbReference type="InterPro" id="IPR029026">
    <property type="entry name" value="tRNA_m1G_MTases_N"/>
</dbReference>
<comment type="catalytic activity">
    <reaction evidence="11 12">
        <text>uridine(1498) in 16S rRNA + S-adenosyl-L-methionine = N(3)-methyluridine(1498) in 16S rRNA + S-adenosyl-L-homocysteine + H(+)</text>
        <dbReference type="Rhea" id="RHEA:42920"/>
        <dbReference type="Rhea" id="RHEA-COMP:10283"/>
        <dbReference type="Rhea" id="RHEA-COMP:10284"/>
        <dbReference type="ChEBI" id="CHEBI:15378"/>
        <dbReference type="ChEBI" id="CHEBI:57856"/>
        <dbReference type="ChEBI" id="CHEBI:59789"/>
        <dbReference type="ChEBI" id="CHEBI:65315"/>
        <dbReference type="ChEBI" id="CHEBI:74502"/>
        <dbReference type="EC" id="2.1.1.193"/>
    </reaction>
</comment>
<dbReference type="AlphaFoldDB" id="W8GF05"/>
<dbReference type="PATRIC" id="fig|1427984.3.peg.251"/>
<evidence type="ECO:0000313" key="14">
    <source>
        <dbReference type="EMBL" id="AHK22369.1"/>
    </source>
</evidence>
<dbReference type="GO" id="GO:0070475">
    <property type="term" value="P:rRNA base methylation"/>
    <property type="evidence" value="ECO:0007669"/>
    <property type="project" value="TreeGrafter"/>
</dbReference>
<dbReference type="EC" id="2.1.1.193" evidence="3 12"/>
<dbReference type="HOGENOM" id="CLU_067442_3_0_14"/>
<dbReference type="Pfam" id="PF04452">
    <property type="entry name" value="Methyltrans_RNA"/>
    <property type="match status" value="1"/>
</dbReference>
<dbReference type="NCBIfam" id="TIGR00046">
    <property type="entry name" value="RsmE family RNA methyltransferase"/>
    <property type="match status" value="1"/>
</dbReference>
<name>W8GF05_9MOLU</name>
<keyword evidence="9 12" id="KW-0949">S-adenosyl-L-methionine</keyword>
<keyword evidence="6 12" id="KW-0698">rRNA processing</keyword>
<comment type="function">
    <text evidence="10 12">Specifically methylates the N3 position of the uracil ring of uridine 1498 (m3U1498) in 16S rRNA. Acts on the fully assembled 30S ribosomal subunit.</text>
</comment>
<gene>
    <name evidence="14" type="primary">rsmE</name>
    <name evidence="14" type="ORF">X271_00263</name>
</gene>
<protein>
    <recommendedName>
        <fullName evidence="4 12">Ribosomal RNA small subunit methyltransferase E</fullName>
        <ecNumber evidence="3 12">2.1.1.193</ecNumber>
    </recommendedName>
</protein>
<proteinExistence type="inferred from homology"/>
<dbReference type="PIRSF" id="PIRSF015601">
    <property type="entry name" value="MTase_slr0722"/>
    <property type="match status" value="1"/>
</dbReference>
<evidence type="ECO:0000256" key="11">
    <source>
        <dbReference type="ARBA" id="ARBA00047944"/>
    </source>
</evidence>
<dbReference type="KEGG" id="hcr:X271_00263"/>
<dbReference type="Proteomes" id="UP000019450">
    <property type="component" value="Chromosome"/>
</dbReference>
<evidence type="ECO:0000256" key="7">
    <source>
        <dbReference type="ARBA" id="ARBA00022603"/>
    </source>
</evidence>
<dbReference type="GO" id="GO:0070042">
    <property type="term" value="F:rRNA (uridine-N3-)-methyltransferase activity"/>
    <property type="evidence" value="ECO:0007669"/>
    <property type="project" value="TreeGrafter"/>
</dbReference>
<dbReference type="InterPro" id="IPR029028">
    <property type="entry name" value="Alpha/beta_knot_MTases"/>
</dbReference>
<dbReference type="RefSeq" id="WP_038462241.1">
    <property type="nucleotide sequence ID" value="NZ_CP006932.1"/>
</dbReference>
<evidence type="ECO:0000256" key="8">
    <source>
        <dbReference type="ARBA" id="ARBA00022679"/>
    </source>
</evidence>
<evidence type="ECO:0000256" key="6">
    <source>
        <dbReference type="ARBA" id="ARBA00022552"/>
    </source>
</evidence>
<dbReference type="InterPro" id="IPR006700">
    <property type="entry name" value="RsmE"/>
</dbReference>
<dbReference type="InterPro" id="IPR046886">
    <property type="entry name" value="RsmE_MTase_dom"/>
</dbReference>
<dbReference type="Gene3D" id="3.40.1280.10">
    <property type="match status" value="1"/>
</dbReference>
<evidence type="ECO:0000259" key="13">
    <source>
        <dbReference type="Pfam" id="PF04452"/>
    </source>
</evidence>
<dbReference type="PANTHER" id="PTHR30027">
    <property type="entry name" value="RIBOSOMAL RNA SMALL SUBUNIT METHYLTRANSFERASE E"/>
    <property type="match status" value="1"/>
</dbReference>
<keyword evidence="7 12" id="KW-0489">Methyltransferase</keyword>
<dbReference type="OrthoDB" id="9815641at2"/>
<evidence type="ECO:0000256" key="3">
    <source>
        <dbReference type="ARBA" id="ARBA00012328"/>
    </source>
</evidence>
<organism evidence="14 15">
    <name type="scientific">Candidatus Hepatoplasma crinochetorum Av</name>
    <dbReference type="NCBI Taxonomy" id="1427984"/>
    <lineage>
        <taxon>Bacteria</taxon>
        <taxon>Bacillati</taxon>
        <taxon>Mycoplasmatota</taxon>
        <taxon>Mollicutes</taxon>
        <taxon>Candidatus Hepatoplasmataceae</taxon>
        <taxon>Candidatus Hepatoplasma</taxon>
    </lineage>
</organism>